<sequence>MNTAAPALSHSLLAAASAIAGVESGQSLTEALAELPSNVRPSAQALSFFAMRNWGLAMGLRHTLVEREPPNATLNALVGLSLLLLETSVRAGEQTPAAGTPVYTAHALVDQAVEATQLQRSTASFKGLVNAVLRRFQRERQAVLADTADAPEVRFNHARWWIDALRKAYPEQWERLLDAANAHPPLTLRVNVRATSREAVIQAFAHEQIGSTAFGEAGIVLDVPRPVTTLPGYAQGWWSVQDAGAQLAAPLLEVRDGMRVLDACAAPGGKTAHLLELADVELTALDVDPARMARVEQNLERLRLLSPKVRLVAESATRAHLWWDGKPFDVVLADLPCTASGIVSRHPDIRWLRRESDVQQTVKLQREILDSLWSMVAPGGKLLLATCSIFPQEGEMQAESFSKRHVQAQRLPAPGQLLPSRPDAEHPAGHDGFFYALFTRRMQA</sequence>
<dbReference type="NCBIfam" id="NF008149">
    <property type="entry name" value="PRK10901.1"/>
    <property type="match status" value="1"/>
</dbReference>
<name>A0A953N8X7_9BURK</name>
<dbReference type="RefSeq" id="WP_259660240.1">
    <property type="nucleotide sequence ID" value="NZ_JAHXRI010000006.1"/>
</dbReference>
<dbReference type="Gene3D" id="1.10.940.10">
    <property type="entry name" value="NusB-like"/>
    <property type="match status" value="1"/>
</dbReference>
<dbReference type="Gene3D" id="3.30.70.1170">
    <property type="entry name" value="Sun protein, domain 3"/>
    <property type="match status" value="1"/>
</dbReference>
<evidence type="ECO:0000256" key="5">
    <source>
        <dbReference type="PROSITE-ProRule" id="PRU01023"/>
    </source>
</evidence>
<dbReference type="InterPro" id="IPR049560">
    <property type="entry name" value="MeTrfase_RsmB-F_NOP2_cat"/>
</dbReference>
<dbReference type="NCBIfam" id="TIGR00563">
    <property type="entry name" value="rsmB"/>
    <property type="match status" value="1"/>
</dbReference>
<dbReference type="PANTHER" id="PTHR22807">
    <property type="entry name" value="NOP2 YEAST -RELATED NOL1/NOP2/FMU SUN DOMAIN-CONTAINING"/>
    <property type="match status" value="1"/>
</dbReference>
<dbReference type="InterPro" id="IPR035926">
    <property type="entry name" value="NusB-like_sf"/>
</dbReference>
<dbReference type="InterPro" id="IPR023267">
    <property type="entry name" value="RCMT"/>
</dbReference>
<feature type="binding site" evidence="5">
    <location>
        <position position="334"/>
    </location>
    <ligand>
        <name>S-adenosyl-L-methionine</name>
        <dbReference type="ChEBI" id="CHEBI:59789"/>
    </ligand>
</feature>
<keyword evidence="10" id="KW-1185">Reference proteome</keyword>
<keyword evidence="3 5" id="KW-0949">S-adenosyl-L-methionine</keyword>
<keyword evidence="2 5" id="KW-0808">Transferase</keyword>
<dbReference type="SUPFAM" id="SSF53335">
    <property type="entry name" value="S-adenosyl-L-methionine-dependent methyltransferases"/>
    <property type="match status" value="1"/>
</dbReference>
<dbReference type="SUPFAM" id="SSF48013">
    <property type="entry name" value="NusB-like"/>
    <property type="match status" value="1"/>
</dbReference>
<dbReference type="Gene3D" id="1.10.287.730">
    <property type="entry name" value="Helix hairpin bin"/>
    <property type="match status" value="1"/>
</dbReference>
<dbReference type="InterPro" id="IPR004573">
    <property type="entry name" value="rRNA_ssu_MeTfrase_B"/>
</dbReference>
<dbReference type="InterPro" id="IPR054728">
    <property type="entry name" value="RsmB-like_ferredoxin"/>
</dbReference>
<proteinExistence type="inferred from homology"/>
<dbReference type="PROSITE" id="PS50835">
    <property type="entry name" value="IG_LIKE"/>
    <property type="match status" value="1"/>
</dbReference>
<dbReference type="Gene3D" id="3.40.50.150">
    <property type="entry name" value="Vaccinia Virus protein VP39"/>
    <property type="match status" value="1"/>
</dbReference>
<dbReference type="EC" id="2.1.1.176" evidence="9"/>
<dbReference type="Proteomes" id="UP000739565">
    <property type="component" value="Unassembled WGS sequence"/>
</dbReference>
<reference evidence="9" key="1">
    <citation type="submission" date="2021-07" db="EMBL/GenBank/DDBJ databases">
        <title>New genus and species of the family Alcaligenaceae.</title>
        <authorList>
            <person name="Hahn M.W."/>
        </authorList>
    </citation>
    <scope>NUCLEOTIDE SEQUENCE</scope>
    <source>
        <strain evidence="9">LF4-65</strain>
    </source>
</reference>
<feature type="binding site" evidence="5">
    <location>
        <position position="286"/>
    </location>
    <ligand>
        <name>S-adenosyl-L-methionine</name>
        <dbReference type="ChEBI" id="CHEBI:59789"/>
    </ligand>
</feature>
<gene>
    <name evidence="9" type="primary">rsmB</name>
    <name evidence="9" type="ORF">KZZ10_04120</name>
</gene>
<evidence type="ECO:0000259" key="7">
    <source>
        <dbReference type="PROSITE" id="PS50835"/>
    </source>
</evidence>
<comment type="caution">
    <text evidence="5">Lacks conserved residue(s) required for the propagation of feature annotation.</text>
</comment>
<feature type="binding site" evidence="5">
    <location>
        <begin position="264"/>
        <end position="270"/>
    </location>
    <ligand>
        <name>S-adenosyl-L-methionine</name>
        <dbReference type="ChEBI" id="CHEBI:59789"/>
    </ligand>
</feature>
<evidence type="ECO:0000256" key="6">
    <source>
        <dbReference type="SAM" id="SignalP"/>
    </source>
</evidence>
<accession>A0A953N8X7</accession>
<dbReference type="PROSITE" id="PS51686">
    <property type="entry name" value="SAM_MT_RSMB_NOP"/>
    <property type="match status" value="1"/>
</dbReference>
<dbReference type="AlphaFoldDB" id="A0A953N8X7"/>
<dbReference type="GO" id="GO:0008649">
    <property type="term" value="F:rRNA methyltransferase activity"/>
    <property type="evidence" value="ECO:0007669"/>
    <property type="project" value="InterPro"/>
</dbReference>
<protein>
    <submittedName>
        <fullName evidence="9">16S rRNA (Cytosine(967)-C(5))-methyltransferase RsmB</fullName>
        <ecNumber evidence="9">2.1.1.176</ecNumber>
    </submittedName>
</protein>
<feature type="chain" id="PRO_5037154757" evidence="6">
    <location>
        <begin position="21"/>
        <end position="444"/>
    </location>
</feature>
<organism evidence="9 10">
    <name type="scientific">Zwartia hollandica</name>
    <dbReference type="NCBI Taxonomy" id="324606"/>
    <lineage>
        <taxon>Bacteria</taxon>
        <taxon>Pseudomonadati</taxon>
        <taxon>Pseudomonadota</taxon>
        <taxon>Betaproteobacteria</taxon>
        <taxon>Burkholderiales</taxon>
        <taxon>Alcaligenaceae</taxon>
        <taxon>Zwartia</taxon>
    </lineage>
</organism>
<evidence type="ECO:0000256" key="3">
    <source>
        <dbReference type="ARBA" id="ARBA00022691"/>
    </source>
</evidence>
<evidence type="ECO:0000256" key="2">
    <source>
        <dbReference type="ARBA" id="ARBA00022679"/>
    </source>
</evidence>
<feature type="domain" description="Ig-like" evidence="7">
    <location>
        <begin position="307"/>
        <end position="353"/>
    </location>
</feature>
<evidence type="ECO:0000256" key="4">
    <source>
        <dbReference type="ARBA" id="ARBA00022884"/>
    </source>
</evidence>
<keyword evidence="6" id="KW-0732">Signal</keyword>
<evidence type="ECO:0000313" key="10">
    <source>
        <dbReference type="Proteomes" id="UP000739565"/>
    </source>
</evidence>
<evidence type="ECO:0000313" key="9">
    <source>
        <dbReference type="EMBL" id="MBZ1349823.1"/>
    </source>
</evidence>
<dbReference type="PRINTS" id="PR02008">
    <property type="entry name" value="RCMTFAMILY"/>
</dbReference>
<comment type="similarity">
    <text evidence="5">Belongs to the class I-like SAM-binding methyltransferase superfamily. RsmB/NOP family.</text>
</comment>
<feature type="active site" description="Nucleophile" evidence="5">
    <location>
        <position position="387"/>
    </location>
</feature>
<evidence type="ECO:0000256" key="1">
    <source>
        <dbReference type="ARBA" id="ARBA00022603"/>
    </source>
</evidence>
<feature type="domain" description="SAM-dependent MTase RsmB/NOP-type" evidence="8">
    <location>
        <begin position="176"/>
        <end position="441"/>
    </location>
</feature>
<keyword evidence="4 5" id="KW-0694">RNA-binding</keyword>
<dbReference type="Pfam" id="PF22458">
    <property type="entry name" value="RsmF-B_ferredox"/>
    <property type="match status" value="1"/>
</dbReference>
<dbReference type="PANTHER" id="PTHR22807:SF61">
    <property type="entry name" value="NOL1_NOP2_SUN FAMILY PROTEIN _ ANTITERMINATION NUSB DOMAIN-CONTAINING PROTEIN"/>
    <property type="match status" value="1"/>
</dbReference>
<comment type="caution">
    <text evidence="9">The sequence shown here is derived from an EMBL/GenBank/DDBJ whole genome shotgun (WGS) entry which is preliminary data.</text>
</comment>
<dbReference type="CDD" id="cd02440">
    <property type="entry name" value="AdoMet_MTases"/>
    <property type="match status" value="1"/>
</dbReference>
<dbReference type="InterPro" id="IPR007110">
    <property type="entry name" value="Ig-like_dom"/>
</dbReference>
<dbReference type="Pfam" id="PF01189">
    <property type="entry name" value="Methyltr_RsmB-F"/>
    <property type="match status" value="1"/>
</dbReference>
<feature type="signal peptide" evidence="6">
    <location>
        <begin position="1"/>
        <end position="20"/>
    </location>
</feature>
<keyword evidence="1 5" id="KW-0489">Methyltransferase</keyword>
<dbReference type="InterPro" id="IPR029063">
    <property type="entry name" value="SAM-dependent_MTases_sf"/>
</dbReference>
<dbReference type="EMBL" id="JAHXRI010000006">
    <property type="protein sequence ID" value="MBZ1349823.1"/>
    <property type="molecule type" value="Genomic_DNA"/>
</dbReference>
<evidence type="ECO:0000259" key="8">
    <source>
        <dbReference type="PROSITE" id="PS51686"/>
    </source>
</evidence>
<dbReference type="InterPro" id="IPR001678">
    <property type="entry name" value="MeTrfase_RsmB-F_NOP2_dom"/>
</dbReference>
<dbReference type="GO" id="GO:0003723">
    <property type="term" value="F:RNA binding"/>
    <property type="evidence" value="ECO:0007669"/>
    <property type="project" value="UniProtKB-UniRule"/>
</dbReference>